<accession>A0ABW9QSJ9</accession>
<dbReference type="Pfam" id="PF26370">
    <property type="entry name" value="KDD_N"/>
    <property type="match status" value="1"/>
</dbReference>
<feature type="domain" description="L-erythro-3,5-diaminohexanoate dehydrogenase N-terminal" evidence="1">
    <location>
        <begin position="26"/>
        <end position="164"/>
    </location>
</feature>
<gene>
    <name evidence="2" type="ORF">GHK86_07925</name>
</gene>
<dbReference type="Gene3D" id="3.40.50.720">
    <property type="entry name" value="NAD(P)-binding Rossmann-like Domain"/>
    <property type="match status" value="1"/>
</dbReference>
<dbReference type="Proteomes" id="UP000437736">
    <property type="component" value="Unassembled WGS sequence"/>
</dbReference>
<dbReference type="EMBL" id="WJHE01000351">
    <property type="protein sequence ID" value="MST32647.1"/>
    <property type="molecule type" value="Genomic_DNA"/>
</dbReference>
<organism evidence="2 3">
    <name type="scientific">Acidiferrimicrobium australe</name>
    <dbReference type="NCBI Taxonomy" id="2664430"/>
    <lineage>
        <taxon>Bacteria</taxon>
        <taxon>Bacillati</taxon>
        <taxon>Actinomycetota</taxon>
        <taxon>Acidimicrobiia</taxon>
        <taxon>Acidimicrobiales</taxon>
        <taxon>Acidimicrobiaceae</taxon>
        <taxon>Acidiferrimicrobium</taxon>
    </lineage>
</organism>
<dbReference type="InterPro" id="IPR058932">
    <property type="entry name" value="KDD_N"/>
</dbReference>
<name>A0ABW9QSJ9_9ACTN</name>
<keyword evidence="3" id="KW-1185">Reference proteome</keyword>
<sequence>MDGLPGRVQGLAFADPAAVGSWRSRWPVGALPHLAQRLDADSPANEFEAEVDVELLNIDATSFRQLCAQEGGRPEGIALAIERIVGERGKMHNPVTGSGGVLLGRLAGVGSRRGGEASLGERVVPLASLIATPLRLESVGPVDPRSPQVPVRGRAVVTGRMSLAPVPDDLPLEAVLTAIDVYPAASHTRALAGPGEHVLVIGAGHGGLAAAVAAREAVGTEGRVTVVDRDPRALLSARAVDPLAVTVEADATDPTGVAERMGTAGSGPAHLTVSCTTVPGCEGTAILLTRDDGTVLFFSTATSFSAAALGADALSARTRLVIPNGYTADRGGYLLDLLRRHPALLRAYSTS</sequence>
<dbReference type="InterPro" id="IPR036291">
    <property type="entry name" value="NAD(P)-bd_dom_sf"/>
</dbReference>
<protein>
    <submittedName>
        <fullName evidence="2">L-erythro-3,5-diaminohexanoate dehydrogenase</fullName>
    </submittedName>
</protein>
<evidence type="ECO:0000313" key="3">
    <source>
        <dbReference type="Proteomes" id="UP000437736"/>
    </source>
</evidence>
<proteinExistence type="predicted"/>
<comment type="caution">
    <text evidence="2">The sequence shown here is derived from an EMBL/GenBank/DDBJ whole genome shotgun (WGS) entry which is preliminary data.</text>
</comment>
<evidence type="ECO:0000259" key="1">
    <source>
        <dbReference type="Pfam" id="PF26370"/>
    </source>
</evidence>
<dbReference type="Gene3D" id="3.90.180.10">
    <property type="entry name" value="Medium-chain alcohol dehydrogenases, catalytic domain"/>
    <property type="match status" value="1"/>
</dbReference>
<evidence type="ECO:0000313" key="2">
    <source>
        <dbReference type="EMBL" id="MST32647.1"/>
    </source>
</evidence>
<reference evidence="2 3" key="1">
    <citation type="submission" date="2019-11" db="EMBL/GenBank/DDBJ databases">
        <title>Acidiferrimicrobium australis gen. nov., sp. nov., an acidophilic and obligately heterotrophic, member of the Actinobacteria that catalyses dissimilatory oxido- reduction of iron isolated from metal-rich acidic water in Chile.</title>
        <authorList>
            <person name="Gonzalez D."/>
            <person name="Huber K."/>
            <person name="Hedrich S."/>
            <person name="Rojas-Villalobos C."/>
            <person name="Quatrini R."/>
            <person name="Dinamarca M.A."/>
            <person name="Schwarz A."/>
            <person name="Canales C."/>
            <person name="Nancucheo I."/>
        </authorList>
    </citation>
    <scope>NUCLEOTIDE SEQUENCE [LARGE SCALE GENOMIC DNA]</scope>
    <source>
        <strain evidence="2 3">USS-CCA1</strain>
    </source>
</reference>
<dbReference type="SUPFAM" id="SSF51735">
    <property type="entry name" value="NAD(P)-binding Rossmann-fold domains"/>
    <property type="match status" value="1"/>
</dbReference>